<protein>
    <submittedName>
        <fullName evidence="1">Uncharacterized protein</fullName>
    </submittedName>
</protein>
<dbReference type="EMBL" id="CM055113">
    <property type="protein sequence ID" value="KAJ7516260.1"/>
    <property type="molecule type" value="Genomic_DNA"/>
</dbReference>
<dbReference type="Proteomes" id="UP001162992">
    <property type="component" value="Chromosome 22"/>
</dbReference>
<proteinExistence type="predicted"/>
<sequence length="101" mass="11185">MAIGLSTDGLLDPKFAARFCEPACQTSCPNIIDLLTKLAVGEGIYLQTCATFSGQKHEASLLDMASCTNMQGFWENMLLLLPSNKFRMMSFCVYIYLPGFE</sequence>
<organism evidence="1 2">
    <name type="scientific">Diphasiastrum complanatum</name>
    <name type="common">Issler's clubmoss</name>
    <name type="synonym">Lycopodium complanatum</name>
    <dbReference type="NCBI Taxonomy" id="34168"/>
    <lineage>
        <taxon>Eukaryota</taxon>
        <taxon>Viridiplantae</taxon>
        <taxon>Streptophyta</taxon>
        <taxon>Embryophyta</taxon>
        <taxon>Tracheophyta</taxon>
        <taxon>Lycopodiopsida</taxon>
        <taxon>Lycopodiales</taxon>
        <taxon>Lycopodiaceae</taxon>
        <taxon>Lycopodioideae</taxon>
        <taxon>Diphasiastrum</taxon>
    </lineage>
</organism>
<reference evidence="2" key="1">
    <citation type="journal article" date="2024" name="Proc. Natl. Acad. Sci. U.S.A.">
        <title>Extraordinary preservation of gene collinearity over three hundred million years revealed in homosporous lycophytes.</title>
        <authorList>
            <person name="Li C."/>
            <person name="Wickell D."/>
            <person name="Kuo L.Y."/>
            <person name="Chen X."/>
            <person name="Nie B."/>
            <person name="Liao X."/>
            <person name="Peng D."/>
            <person name="Ji J."/>
            <person name="Jenkins J."/>
            <person name="Williams M."/>
            <person name="Shu S."/>
            <person name="Plott C."/>
            <person name="Barry K."/>
            <person name="Rajasekar S."/>
            <person name="Grimwood J."/>
            <person name="Han X."/>
            <person name="Sun S."/>
            <person name="Hou Z."/>
            <person name="He W."/>
            <person name="Dai G."/>
            <person name="Sun C."/>
            <person name="Schmutz J."/>
            <person name="Leebens-Mack J.H."/>
            <person name="Li F.W."/>
            <person name="Wang L."/>
        </authorList>
    </citation>
    <scope>NUCLEOTIDE SEQUENCE [LARGE SCALE GENOMIC DNA]</scope>
    <source>
        <strain evidence="2">cv. PW_Plant_1</strain>
    </source>
</reference>
<comment type="caution">
    <text evidence="1">The sequence shown here is derived from an EMBL/GenBank/DDBJ whole genome shotgun (WGS) entry which is preliminary data.</text>
</comment>
<keyword evidence="2" id="KW-1185">Reference proteome</keyword>
<name>A0ACC2AFL8_DIPCM</name>
<gene>
    <name evidence="1" type="ORF">O6H91_22G050200</name>
</gene>
<evidence type="ECO:0000313" key="2">
    <source>
        <dbReference type="Proteomes" id="UP001162992"/>
    </source>
</evidence>
<evidence type="ECO:0000313" key="1">
    <source>
        <dbReference type="EMBL" id="KAJ7516260.1"/>
    </source>
</evidence>
<accession>A0ACC2AFL8</accession>